<accession>A0A8S9LSL6</accession>
<dbReference type="EMBL" id="QGKW02000276">
    <property type="protein sequence ID" value="KAF2608851.1"/>
    <property type="molecule type" value="Genomic_DNA"/>
</dbReference>
<evidence type="ECO:0000313" key="2">
    <source>
        <dbReference type="EMBL" id="KAF2608851.1"/>
    </source>
</evidence>
<evidence type="ECO:0000313" key="3">
    <source>
        <dbReference type="Proteomes" id="UP000712281"/>
    </source>
</evidence>
<feature type="region of interest" description="Disordered" evidence="1">
    <location>
        <begin position="1"/>
        <end position="79"/>
    </location>
</feature>
<reference evidence="2" key="1">
    <citation type="submission" date="2019-12" db="EMBL/GenBank/DDBJ databases">
        <title>Genome sequencing and annotation of Brassica cretica.</title>
        <authorList>
            <person name="Studholme D.J."/>
            <person name="Sarris P.F."/>
        </authorList>
    </citation>
    <scope>NUCLEOTIDE SEQUENCE</scope>
    <source>
        <strain evidence="2">PFS-001/15</strain>
        <tissue evidence="2">Leaf</tissue>
    </source>
</reference>
<proteinExistence type="predicted"/>
<organism evidence="2 3">
    <name type="scientific">Brassica cretica</name>
    <name type="common">Mustard</name>
    <dbReference type="NCBI Taxonomy" id="69181"/>
    <lineage>
        <taxon>Eukaryota</taxon>
        <taxon>Viridiplantae</taxon>
        <taxon>Streptophyta</taxon>
        <taxon>Embryophyta</taxon>
        <taxon>Tracheophyta</taxon>
        <taxon>Spermatophyta</taxon>
        <taxon>Magnoliopsida</taxon>
        <taxon>eudicotyledons</taxon>
        <taxon>Gunneridae</taxon>
        <taxon>Pentapetalae</taxon>
        <taxon>rosids</taxon>
        <taxon>malvids</taxon>
        <taxon>Brassicales</taxon>
        <taxon>Brassicaceae</taxon>
        <taxon>Brassiceae</taxon>
        <taxon>Brassica</taxon>
    </lineage>
</organism>
<dbReference type="Proteomes" id="UP000712281">
    <property type="component" value="Unassembled WGS sequence"/>
</dbReference>
<evidence type="ECO:0000256" key="1">
    <source>
        <dbReference type="SAM" id="MobiDB-lite"/>
    </source>
</evidence>
<gene>
    <name evidence="2" type="ORF">F2Q68_00045470</name>
</gene>
<feature type="compositionally biased region" description="Basic and acidic residues" evidence="1">
    <location>
        <begin position="28"/>
        <end position="79"/>
    </location>
</feature>
<sequence length="79" mass="9324">MRGSKIGEGRNVNIMEREDGSHHRRSRREYTWAHHQEDRARKSDGLRSARDAHSEAMRDVREEGEVKELEKPQQQDENA</sequence>
<protein>
    <submittedName>
        <fullName evidence="2">Uncharacterized protein</fullName>
    </submittedName>
</protein>
<dbReference type="AlphaFoldDB" id="A0A8S9LSL6"/>
<name>A0A8S9LSL6_BRACR</name>
<comment type="caution">
    <text evidence="2">The sequence shown here is derived from an EMBL/GenBank/DDBJ whole genome shotgun (WGS) entry which is preliminary data.</text>
</comment>